<dbReference type="EMBL" id="BCNO01000001">
    <property type="protein sequence ID" value="GAQ94044.1"/>
    <property type="molecule type" value="Genomic_DNA"/>
</dbReference>
<dbReference type="PANTHER" id="PTHR34457:SF3">
    <property type="entry name" value="PROTEIN TIC236, CHLOROPLASTIC"/>
    <property type="match status" value="1"/>
</dbReference>
<dbReference type="Pfam" id="PF04357">
    <property type="entry name" value="TamB"/>
    <property type="match status" value="1"/>
</dbReference>
<evidence type="ECO:0000313" key="7">
    <source>
        <dbReference type="Proteomes" id="UP000054976"/>
    </source>
</evidence>
<dbReference type="PANTHER" id="PTHR34457">
    <property type="entry name" value="EMBRYO DEFECTIVE 2410"/>
    <property type="match status" value="1"/>
</dbReference>
<feature type="domain" description="Translocation and assembly module TamB C-terminal" evidence="5">
    <location>
        <begin position="973"/>
        <end position="1304"/>
    </location>
</feature>
<organism evidence="6 7">
    <name type="scientific">Thermodesulfovibrio aggregans</name>
    <dbReference type="NCBI Taxonomy" id="86166"/>
    <lineage>
        <taxon>Bacteria</taxon>
        <taxon>Pseudomonadati</taxon>
        <taxon>Nitrospirota</taxon>
        <taxon>Thermodesulfovibrionia</taxon>
        <taxon>Thermodesulfovibrionales</taxon>
        <taxon>Thermodesulfovibrionaceae</taxon>
        <taxon>Thermodesulfovibrio</taxon>
    </lineage>
</organism>
<dbReference type="InterPro" id="IPR053022">
    <property type="entry name" value="Chloroplast_translocon_comp"/>
</dbReference>
<dbReference type="GO" id="GO:0005886">
    <property type="term" value="C:plasma membrane"/>
    <property type="evidence" value="ECO:0007669"/>
    <property type="project" value="InterPro"/>
</dbReference>
<keyword evidence="7" id="KW-1185">Reference proteome</keyword>
<dbReference type="GO" id="GO:0009306">
    <property type="term" value="P:protein secretion"/>
    <property type="evidence" value="ECO:0007669"/>
    <property type="project" value="InterPro"/>
</dbReference>
<evidence type="ECO:0000259" key="5">
    <source>
        <dbReference type="Pfam" id="PF04357"/>
    </source>
</evidence>
<reference evidence="7" key="1">
    <citation type="submission" date="2016-01" db="EMBL/GenBank/DDBJ databases">
        <title>Draft genome sequence of Thermodesulfovibrio aggregans strain TGE-P1.</title>
        <authorList>
            <person name="Sekiguchi Y."/>
            <person name="Ohashi A."/>
            <person name="Matsuura N."/>
            <person name="Tourlousse M.D."/>
        </authorList>
    </citation>
    <scope>NUCLEOTIDE SEQUENCE [LARGE SCALE GENOMIC DNA]</scope>
    <source>
        <strain evidence="7">TGE-P1</strain>
    </source>
</reference>
<comment type="subcellular location">
    <subcellularLocation>
        <location evidence="1">Membrane</location>
        <topology evidence="1">Single-pass membrane protein</topology>
    </subcellularLocation>
</comment>
<comment type="caution">
    <text evidence="6">The sequence shown here is derived from an EMBL/GenBank/DDBJ whole genome shotgun (WGS) entry which is preliminary data.</text>
</comment>
<gene>
    <name evidence="6" type="ORF">TAGGR_1214</name>
</gene>
<keyword evidence="4" id="KW-0472">Membrane</keyword>
<accession>A0A0U9HLU1</accession>
<sequence>MKKKILMSLIISIFVVFLLISKIDVSSLVLKPAINELQDMLGMEVSIEKAYLHFIPLSLEFKNVVVFNAEKEKLTLKKAKFYVGLTKIFSKEIEIRRVVLYSTDFSMKYSNLNKCIESVSNYLKKPTKFPIKLRFNSFEIENLSGSIYTSDLNLNFRESYGRVILKTEPQISVLSSIKLLSSKYPNIDTNMKVFLRIKDNEIILEELKLFDINSLLKSSGKINYINFLGEFIVSGKILFKSIMKIFGMDDGYGEINVDGKVTFDEGRKWQDKIKLNLKFNGGFLLEQLMQILKVSEKLSGVTEIKGEAQGSLSNPQVNAKVSLKKGNILGVKVDEVESHAVYKNGILDFKNGKVKLYGGYAQAHVWITLPKVVAHYAYIELNDVSSNGVFELIHWNPGIAEGIVKGWLVSEGEKFSPKGSFVYLRKGHKPDDLRGKIEWINGNFDSLDKVYRFSLIEVGLSKSQVKAYGYIDTKNSNLNFNFTGSSKDISELLIPYQKGIYGELDFNGKLYGNTEDPEISISFFSKRVNIFIQEIEKSLPEQAFAFNNLKGNIFYKKNLLSINELNGEDISLKGKILFPFSKKLFGIQEPSYDLLFSVKNLSLKNLHIKALDNDIETFLNLQGTIKDKGKITAKINGNSLFLGKNKFIDKFAGSVSLEKDTIVIKSLNIFNDGDLLNASGYLNFNGDVNISGISKTFDITDITQHCMKRFGIKYLEKVKLNNLNFSITGSIKNPAVNAYTNFIAKVKNGRNIDGLIKFNYKQNDLIVELNLMKNIFFTIRGLPDKKHWNISGNFASARIDPFVSAFVNNLPEDLVILVNGNLKGSINDKNFDAQIDFNRVFMRLYGIGLNNKNPVNIKVEKGNVYFTPITLLGQSTELTIKGKIVDYFDILIEGYSDLRPFKALFKVDDLRGSALMQVYIYESRKNPEIVGGVDINNASITLRKDLPSLSNVNATVSFNEDRIVIEKAYGTFSEGTVQLDGTIYLEKFVVKQLGLSGRFSGVRWIFAPRCWAYMDGQIYLTGAYSQPLLSGQINIQRGVYTEKFEWTRLALKSSPPKITVEKNSWLNNLRFNLRVQTSNFFVNNNLATVNLNSDLLLKGSIPEPSLIGWINAKDGWIYFRGSKFEIMQALIQFNDPNSIRPYLNVSARTNVSQYNINLNLNGYIDQFNLILSSNPPLSESELFNLLVLGQNGGSKGIPGGSEAASFITGQMYELLEERVRGLTGLDVMTVEPGISKTTGSIAPRVTVGKKLMDGRLTVTYSTTTGTTAEQIIKVEYLVKKGISLVGIKDEIGGLSGAVKFRFEFR</sequence>
<name>A0A0U9HLU1_9BACT</name>
<evidence type="ECO:0000256" key="1">
    <source>
        <dbReference type="ARBA" id="ARBA00004167"/>
    </source>
</evidence>
<dbReference type="OrthoDB" id="9759720at2"/>
<proteinExistence type="predicted"/>
<dbReference type="RefSeq" id="WP_059175527.1">
    <property type="nucleotide sequence ID" value="NZ_BCNO01000001.1"/>
</dbReference>
<protein>
    <submittedName>
        <fullName evidence="6">Translocation and assembly module TamB</fullName>
    </submittedName>
</protein>
<evidence type="ECO:0000313" key="6">
    <source>
        <dbReference type="EMBL" id="GAQ94044.1"/>
    </source>
</evidence>
<dbReference type="Proteomes" id="UP000054976">
    <property type="component" value="Unassembled WGS sequence"/>
</dbReference>
<evidence type="ECO:0000256" key="4">
    <source>
        <dbReference type="ARBA" id="ARBA00023136"/>
    </source>
</evidence>
<evidence type="ECO:0000256" key="3">
    <source>
        <dbReference type="ARBA" id="ARBA00022989"/>
    </source>
</evidence>
<keyword evidence="2" id="KW-0812">Transmembrane</keyword>
<evidence type="ECO:0000256" key="2">
    <source>
        <dbReference type="ARBA" id="ARBA00022692"/>
    </source>
</evidence>
<dbReference type="InterPro" id="IPR007452">
    <property type="entry name" value="TamB_C"/>
</dbReference>
<dbReference type="STRING" id="86166.TAGGR_1214"/>
<keyword evidence="3" id="KW-1133">Transmembrane helix</keyword>